<dbReference type="InterPro" id="IPR041633">
    <property type="entry name" value="Polbeta"/>
</dbReference>
<accession>A0A3D5QEN6</accession>
<dbReference type="AlphaFoldDB" id="A0A3D5QEN6"/>
<gene>
    <name evidence="2" type="ORF">DHM44_10750</name>
</gene>
<name>A0A3D5QEN6_FLESI</name>
<dbReference type="Gene3D" id="3.30.460.10">
    <property type="entry name" value="Beta Polymerase, domain 2"/>
    <property type="match status" value="1"/>
</dbReference>
<dbReference type="PANTHER" id="PTHR33933:SF1">
    <property type="entry name" value="PROTEIN ADENYLYLTRANSFERASE MNTA-RELATED"/>
    <property type="match status" value="1"/>
</dbReference>
<comment type="caution">
    <text evidence="2">The sequence shown here is derived from an EMBL/GenBank/DDBJ whole genome shotgun (WGS) entry which is preliminary data.</text>
</comment>
<dbReference type="GO" id="GO:0016740">
    <property type="term" value="F:transferase activity"/>
    <property type="evidence" value="ECO:0007669"/>
    <property type="project" value="UniProtKB-KW"/>
</dbReference>
<dbReference type="InterPro" id="IPR043519">
    <property type="entry name" value="NT_sf"/>
</dbReference>
<dbReference type="SUPFAM" id="SSF81301">
    <property type="entry name" value="Nucleotidyltransferase"/>
    <property type="match status" value="1"/>
</dbReference>
<evidence type="ECO:0000313" key="3">
    <source>
        <dbReference type="Proteomes" id="UP000262325"/>
    </source>
</evidence>
<dbReference type="InterPro" id="IPR052548">
    <property type="entry name" value="Type_VII_TA_antitoxin"/>
</dbReference>
<reference evidence="2 3" key="1">
    <citation type="journal article" date="2018" name="Nat. Biotechnol.">
        <title>A standardized bacterial taxonomy based on genome phylogeny substantially revises the tree of life.</title>
        <authorList>
            <person name="Parks D.H."/>
            <person name="Chuvochina M."/>
            <person name="Waite D.W."/>
            <person name="Rinke C."/>
            <person name="Skarshewski A."/>
            <person name="Chaumeil P.A."/>
            <person name="Hugenholtz P."/>
        </authorList>
    </citation>
    <scope>NUCLEOTIDE SEQUENCE [LARGE SCALE GENOMIC DNA]</scope>
    <source>
        <strain evidence="2">UBA8672</strain>
    </source>
</reference>
<dbReference type="Pfam" id="PF18765">
    <property type="entry name" value="Polbeta"/>
    <property type="match status" value="1"/>
</dbReference>
<sequence>MRKNIDIEKLKEEIVERLKPLNPDKIILFGSHASGNPDEDSDIDLYVVTNDDFIPKNYNEKMEVYLKIANYLQDFLQEYPTDLITHTRKMHEKFVLINSSFASEIMEKGALLYEKDHSRRMA</sequence>
<evidence type="ECO:0000313" key="2">
    <source>
        <dbReference type="EMBL" id="HCW94144.1"/>
    </source>
</evidence>
<proteinExistence type="predicted"/>
<organism evidence="2 3">
    <name type="scientific">Flexistipes sinusarabici</name>
    <dbReference type="NCBI Taxonomy" id="2352"/>
    <lineage>
        <taxon>Bacteria</taxon>
        <taxon>Pseudomonadati</taxon>
        <taxon>Deferribacterota</taxon>
        <taxon>Deferribacteres</taxon>
        <taxon>Deferribacterales</taxon>
        <taxon>Flexistipitaceae</taxon>
        <taxon>Flexistipes</taxon>
    </lineage>
</organism>
<dbReference type="EMBL" id="DPPF01000228">
    <property type="protein sequence ID" value="HCW94144.1"/>
    <property type="molecule type" value="Genomic_DNA"/>
</dbReference>
<dbReference type="CDD" id="cd05403">
    <property type="entry name" value="NT_KNTase_like"/>
    <property type="match status" value="1"/>
</dbReference>
<evidence type="ECO:0000259" key="1">
    <source>
        <dbReference type="Pfam" id="PF18765"/>
    </source>
</evidence>
<feature type="domain" description="Polymerase beta nucleotidyltransferase" evidence="1">
    <location>
        <begin position="12"/>
        <end position="117"/>
    </location>
</feature>
<keyword evidence="2" id="KW-0808">Transferase</keyword>
<dbReference type="PANTHER" id="PTHR33933">
    <property type="entry name" value="NUCLEOTIDYLTRANSFERASE"/>
    <property type="match status" value="1"/>
</dbReference>
<dbReference type="Proteomes" id="UP000262325">
    <property type="component" value="Unassembled WGS sequence"/>
</dbReference>
<protein>
    <submittedName>
        <fullName evidence="2">Nucleotidyltransferase domain-containing protein</fullName>
    </submittedName>
</protein>